<sequence length="382" mass="41669">MGKILNLSLVLVASVFLTGCLDDINIFKKKQDSVATSQRQMPPPAHVDVIVAKKGSYPMSFEYPAKIQSEQDVVLKPKVSGTLIKQNFKPGDSVKAGQILFIIDPSKYQATYDAYEASIAQATANLKNAKSELTRVQSLFKQKAISQKEYDTAVATHDSANAALQSAQANAKNAKIDLGYTNVTAPFSGVVSENLVDVGTYVAAGSTELVRLTKIDPIDVRFYITDIDNLNRVKNLDNNSWEQINEEANLKIDGQTYTGKVKFIDSVVDESSGGVLAKAEFDNKNGKLIPGIFATISMDGFIQRDSFVIPQIAILQDIISPYVYVVKDGKVAKKTIKIVYQKVAEAYVNEGLEDGDLIITNNFKKIGIGSPVVVDTQGKENK</sequence>
<organism evidence="6 7">
    <name type="scientific">Campylobacter anatolicus</name>
    <dbReference type="NCBI Taxonomy" id="2829105"/>
    <lineage>
        <taxon>Bacteria</taxon>
        <taxon>Pseudomonadati</taxon>
        <taxon>Campylobacterota</taxon>
        <taxon>Epsilonproteobacteria</taxon>
        <taxon>Campylobacterales</taxon>
        <taxon>Campylobacteraceae</taxon>
        <taxon>Campylobacter</taxon>
    </lineage>
</organism>
<dbReference type="InterPro" id="IPR058625">
    <property type="entry name" value="MdtA-like_BSH"/>
</dbReference>
<comment type="caution">
    <text evidence="6">The sequence shown here is derived from an EMBL/GenBank/DDBJ whole genome shotgun (WGS) entry which is preliminary data.</text>
</comment>
<evidence type="ECO:0000256" key="1">
    <source>
        <dbReference type="ARBA" id="ARBA00009477"/>
    </source>
</evidence>
<gene>
    <name evidence="6" type="ORF">KDD93_01470</name>
</gene>
<accession>A0ABS5HGA7</accession>
<evidence type="ECO:0000259" key="3">
    <source>
        <dbReference type="Pfam" id="PF25876"/>
    </source>
</evidence>
<dbReference type="NCBIfam" id="TIGR01730">
    <property type="entry name" value="RND_mfp"/>
    <property type="match status" value="1"/>
</dbReference>
<evidence type="ECO:0000259" key="4">
    <source>
        <dbReference type="Pfam" id="PF25917"/>
    </source>
</evidence>
<dbReference type="Gene3D" id="2.40.420.20">
    <property type="match status" value="1"/>
</dbReference>
<evidence type="ECO:0000256" key="2">
    <source>
        <dbReference type="SAM" id="Coils"/>
    </source>
</evidence>
<feature type="domain" description="Multidrug resistance protein MdtA-like barrel-sandwich hybrid" evidence="4">
    <location>
        <begin position="73"/>
        <end position="208"/>
    </location>
</feature>
<dbReference type="RefSeq" id="WP_212141451.1">
    <property type="nucleotide sequence ID" value="NZ_JAGSSW010000001.1"/>
</dbReference>
<dbReference type="Pfam" id="PF25944">
    <property type="entry name" value="Beta-barrel_RND"/>
    <property type="match status" value="1"/>
</dbReference>
<name>A0ABS5HGA7_9BACT</name>
<protein>
    <submittedName>
        <fullName evidence="6">Efflux RND transporter periplasmic adaptor subunit</fullName>
    </submittedName>
</protein>
<proteinExistence type="inferred from homology"/>
<feature type="domain" description="Multidrug resistance protein MdtA-like beta-barrel" evidence="5">
    <location>
        <begin position="217"/>
        <end position="299"/>
    </location>
</feature>
<reference evidence="6 7" key="1">
    <citation type="submission" date="2021-04" db="EMBL/GenBank/DDBJ databases">
        <title>Molecular and phenotypic characterization and identification of bacterial isolates recovered from the Anatolian ground squirrels (Spermophilus xanthoprymnus) and which have the potential to form a new species in the Campylobacter genus.</title>
        <authorList>
            <person name="Aydin F."/>
            <person name="Abay S."/>
            <person name="Kayman T."/>
            <person name="Karakaya E."/>
            <person name="Mustak H.K."/>
            <person name="Mustak I.B."/>
            <person name="Bilgin N."/>
            <person name="Duzler A."/>
            <person name="Sahin O."/>
            <person name="Guran O."/>
            <person name="Saticioglu I.B."/>
        </authorList>
    </citation>
    <scope>NUCLEOTIDE SEQUENCE [LARGE SCALE GENOMIC DNA]</scope>
    <source>
        <strain evidence="7">faydin-G24</strain>
    </source>
</reference>
<dbReference type="Gene3D" id="2.40.30.170">
    <property type="match status" value="1"/>
</dbReference>
<dbReference type="Proteomes" id="UP000682951">
    <property type="component" value="Unassembled WGS sequence"/>
</dbReference>
<dbReference type="Gene3D" id="2.40.50.100">
    <property type="match status" value="1"/>
</dbReference>
<feature type="domain" description="Multidrug resistance protein MdtA-like alpha-helical hairpin" evidence="3">
    <location>
        <begin position="112"/>
        <end position="181"/>
    </location>
</feature>
<dbReference type="InterPro" id="IPR006143">
    <property type="entry name" value="RND_pump_MFP"/>
</dbReference>
<evidence type="ECO:0000313" key="7">
    <source>
        <dbReference type="Proteomes" id="UP000682951"/>
    </source>
</evidence>
<dbReference type="Gene3D" id="1.10.287.470">
    <property type="entry name" value="Helix hairpin bin"/>
    <property type="match status" value="1"/>
</dbReference>
<dbReference type="EMBL" id="JAGSSW010000001">
    <property type="protein sequence ID" value="MBR8463245.1"/>
    <property type="molecule type" value="Genomic_DNA"/>
</dbReference>
<dbReference type="Pfam" id="PF25917">
    <property type="entry name" value="BSH_RND"/>
    <property type="match status" value="1"/>
</dbReference>
<dbReference type="PANTHER" id="PTHR30158">
    <property type="entry name" value="ACRA/E-RELATED COMPONENT OF DRUG EFFLUX TRANSPORTER"/>
    <property type="match status" value="1"/>
</dbReference>
<dbReference type="InterPro" id="IPR058624">
    <property type="entry name" value="MdtA-like_HH"/>
</dbReference>
<keyword evidence="7" id="KW-1185">Reference proteome</keyword>
<dbReference type="PROSITE" id="PS51257">
    <property type="entry name" value="PROKAR_LIPOPROTEIN"/>
    <property type="match status" value="1"/>
</dbReference>
<evidence type="ECO:0000313" key="6">
    <source>
        <dbReference type="EMBL" id="MBR8463245.1"/>
    </source>
</evidence>
<evidence type="ECO:0000259" key="5">
    <source>
        <dbReference type="Pfam" id="PF25944"/>
    </source>
</evidence>
<feature type="coiled-coil region" evidence="2">
    <location>
        <begin position="112"/>
        <end position="177"/>
    </location>
</feature>
<dbReference type="InterPro" id="IPR058626">
    <property type="entry name" value="MdtA-like_b-barrel"/>
</dbReference>
<keyword evidence="2" id="KW-0175">Coiled coil</keyword>
<comment type="similarity">
    <text evidence="1">Belongs to the membrane fusion protein (MFP) (TC 8.A.1) family.</text>
</comment>
<dbReference type="SUPFAM" id="SSF111369">
    <property type="entry name" value="HlyD-like secretion proteins"/>
    <property type="match status" value="1"/>
</dbReference>
<dbReference type="Pfam" id="PF25876">
    <property type="entry name" value="HH_MFP_RND"/>
    <property type="match status" value="1"/>
</dbReference>